<evidence type="ECO:0000259" key="7">
    <source>
        <dbReference type="PROSITE" id="PS50016"/>
    </source>
</evidence>
<sequence length="746" mass="81730">MSLDHHIYGSTDWHLPSPSSTPKSVTFPDSALKTPKTEAAPQSHFLDAWSTPRVNGQQTPAQTPIFALSTPIERPSSSYSQTFRTPEDPAFHVNHFASHNLPLPPVDPARRLSSSPGPLSAKQTEVTLRGNLSTQSCLIGMDTSQMRTPPPTRDANSRRAQQQQGVHDFSTPATVIARTPGQVQTTDNFYNQTPLGFPSLQFSPDLIQFPSTGPMSAPALPHSRLFWDQSNDGSNMDVDMPLASDPFGPTPHKIDGRFNWPTPTFHTPANQMNPQAFQALHGMSSPGPIASFATSNASFGDGSASRSNSFVSAPAGVDPSMLFSFSSPGPSTSFGIPTQQTNTNHDDRQPYGQQVRDSLREREMAKKAKSQHSRTSTTSSTASFDNKPSLQRSNTDSGFRKSRPSSMESRVSGSAAGTNIPRRSSPLKRQSGGSLMSIPEVRRPRTRLVIDENGRARTETVSAEEDESRREAHRETQNDLRRQYPGLYAEDDSESESDEQPVTLSRNASFNMPQRRTSKHARADSGDLQRSSSFKAARPSSGVFDKSSFETIRPVRKSADNAFRRFSMMDFPTSFNDTKDSGDQVMPNSPGDALGALKKVVEGRQKRIERTTQNTLKAHNQRWADLSVSNASPHGLYDPYNPSFSVSPATNTDVGLTTPSTDRSSLSNESTRCICNSSDDGRPMVQCESCNKWLHMDCVGLSSHNLPPVYVCIICTGQTPIARGGRVRGPMPPFDSPLTHKSVFRR</sequence>
<reference evidence="8" key="1">
    <citation type="journal article" date="2020" name="Stud. Mycol.">
        <title>101 Dothideomycetes genomes: a test case for predicting lifestyles and emergence of pathogens.</title>
        <authorList>
            <person name="Haridas S."/>
            <person name="Albert R."/>
            <person name="Binder M."/>
            <person name="Bloem J."/>
            <person name="Labutti K."/>
            <person name="Salamov A."/>
            <person name="Andreopoulos B."/>
            <person name="Baker S."/>
            <person name="Barry K."/>
            <person name="Bills G."/>
            <person name="Bluhm B."/>
            <person name="Cannon C."/>
            <person name="Castanera R."/>
            <person name="Culley D."/>
            <person name="Daum C."/>
            <person name="Ezra D."/>
            <person name="Gonzalez J."/>
            <person name="Henrissat B."/>
            <person name="Kuo A."/>
            <person name="Liang C."/>
            <person name="Lipzen A."/>
            <person name="Lutzoni F."/>
            <person name="Magnuson J."/>
            <person name="Mondo S."/>
            <person name="Nolan M."/>
            <person name="Ohm R."/>
            <person name="Pangilinan J."/>
            <person name="Park H.-J."/>
            <person name="Ramirez L."/>
            <person name="Alfaro M."/>
            <person name="Sun H."/>
            <person name="Tritt A."/>
            <person name="Yoshinaga Y."/>
            <person name="Zwiers L.-H."/>
            <person name="Turgeon B."/>
            <person name="Goodwin S."/>
            <person name="Spatafora J."/>
            <person name="Crous P."/>
            <person name="Grigoriev I."/>
        </authorList>
    </citation>
    <scope>NUCLEOTIDE SEQUENCE</scope>
    <source>
        <strain evidence="8">CBS 122681</strain>
    </source>
</reference>
<accession>A0A6A6TJ46</accession>
<keyword evidence="2 5" id="KW-0863">Zinc-finger</keyword>
<dbReference type="EMBL" id="MU004302">
    <property type="protein sequence ID" value="KAF2660059.1"/>
    <property type="molecule type" value="Genomic_DNA"/>
</dbReference>
<evidence type="ECO:0000256" key="3">
    <source>
        <dbReference type="ARBA" id="ARBA00022833"/>
    </source>
</evidence>
<feature type="compositionally biased region" description="Low complexity" evidence="6">
    <location>
        <begin position="323"/>
        <end position="338"/>
    </location>
</feature>
<organism evidence="8 9">
    <name type="scientific">Lophiostoma macrostomum CBS 122681</name>
    <dbReference type="NCBI Taxonomy" id="1314788"/>
    <lineage>
        <taxon>Eukaryota</taxon>
        <taxon>Fungi</taxon>
        <taxon>Dikarya</taxon>
        <taxon>Ascomycota</taxon>
        <taxon>Pezizomycotina</taxon>
        <taxon>Dothideomycetes</taxon>
        <taxon>Pleosporomycetidae</taxon>
        <taxon>Pleosporales</taxon>
        <taxon>Lophiostomataceae</taxon>
        <taxon>Lophiostoma</taxon>
    </lineage>
</organism>
<dbReference type="Gene3D" id="3.30.40.10">
    <property type="entry name" value="Zinc/RING finger domain, C3HC4 (zinc finger)"/>
    <property type="match status" value="1"/>
</dbReference>
<evidence type="ECO:0000256" key="5">
    <source>
        <dbReference type="PROSITE-ProRule" id="PRU00146"/>
    </source>
</evidence>
<feature type="region of interest" description="Disordered" evidence="6">
    <location>
        <begin position="726"/>
        <end position="746"/>
    </location>
</feature>
<dbReference type="SMART" id="SM00249">
    <property type="entry name" value="PHD"/>
    <property type="match status" value="1"/>
</dbReference>
<evidence type="ECO:0000313" key="8">
    <source>
        <dbReference type="EMBL" id="KAF2660059.1"/>
    </source>
</evidence>
<evidence type="ECO:0000256" key="1">
    <source>
        <dbReference type="ARBA" id="ARBA00022723"/>
    </source>
</evidence>
<dbReference type="PROSITE" id="PS01359">
    <property type="entry name" value="ZF_PHD_1"/>
    <property type="match status" value="1"/>
</dbReference>
<feature type="compositionally biased region" description="Basic and acidic residues" evidence="6">
    <location>
        <begin position="467"/>
        <end position="482"/>
    </location>
</feature>
<dbReference type="Pfam" id="PF20826">
    <property type="entry name" value="PHD_5"/>
    <property type="match status" value="1"/>
</dbReference>
<feature type="compositionally biased region" description="Acidic residues" evidence="6">
    <location>
        <begin position="489"/>
        <end position="499"/>
    </location>
</feature>
<dbReference type="PANTHER" id="PTHR46462">
    <property type="entry name" value="UPSET, ISOFORM A"/>
    <property type="match status" value="1"/>
</dbReference>
<dbReference type="GO" id="GO:0070210">
    <property type="term" value="C:Rpd3L-Expanded complex"/>
    <property type="evidence" value="ECO:0007669"/>
    <property type="project" value="TreeGrafter"/>
</dbReference>
<feature type="domain" description="PHD-type" evidence="7">
    <location>
        <begin position="670"/>
        <end position="718"/>
    </location>
</feature>
<dbReference type="OrthoDB" id="436852at2759"/>
<feature type="compositionally biased region" description="Polar residues" evidence="6">
    <location>
        <begin position="404"/>
        <end position="417"/>
    </location>
</feature>
<dbReference type="AlphaFoldDB" id="A0A6A6TJ46"/>
<feature type="compositionally biased region" description="Basic and acidic residues" evidence="6">
    <location>
        <begin position="440"/>
        <end position="458"/>
    </location>
</feature>
<dbReference type="Proteomes" id="UP000799324">
    <property type="component" value="Unassembled WGS sequence"/>
</dbReference>
<feature type="compositionally biased region" description="Polar residues" evidence="6">
    <location>
        <begin position="384"/>
        <end position="397"/>
    </location>
</feature>
<evidence type="ECO:0000256" key="4">
    <source>
        <dbReference type="ARBA" id="ARBA00022853"/>
    </source>
</evidence>
<feature type="compositionally biased region" description="Low complexity" evidence="6">
    <location>
        <begin position="373"/>
        <end position="383"/>
    </location>
</feature>
<dbReference type="InterPro" id="IPR001965">
    <property type="entry name" value="Znf_PHD"/>
</dbReference>
<dbReference type="InterPro" id="IPR019786">
    <property type="entry name" value="Zinc_finger_PHD-type_CS"/>
</dbReference>
<dbReference type="GO" id="GO:0006355">
    <property type="term" value="P:regulation of DNA-templated transcription"/>
    <property type="evidence" value="ECO:0007669"/>
    <property type="project" value="TreeGrafter"/>
</dbReference>
<feature type="compositionally biased region" description="Polar residues" evidence="6">
    <location>
        <begin position="500"/>
        <end position="515"/>
    </location>
</feature>
<feature type="region of interest" description="Disordered" evidence="6">
    <location>
        <begin position="322"/>
        <end position="544"/>
    </location>
</feature>
<feature type="compositionally biased region" description="Basic and acidic residues" evidence="6">
    <location>
        <begin position="357"/>
        <end position="366"/>
    </location>
</feature>
<gene>
    <name evidence="8" type="ORF">K491DRAFT_589941</name>
</gene>
<keyword evidence="3" id="KW-0862">Zinc</keyword>
<dbReference type="InterPro" id="IPR019787">
    <property type="entry name" value="Znf_PHD-finger"/>
</dbReference>
<feature type="region of interest" description="Disordered" evidence="6">
    <location>
        <begin position="651"/>
        <end position="670"/>
    </location>
</feature>
<dbReference type="InterPro" id="IPR011011">
    <property type="entry name" value="Znf_FYVE_PHD"/>
</dbReference>
<dbReference type="GO" id="GO:0034967">
    <property type="term" value="C:Set3 complex"/>
    <property type="evidence" value="ECO:0007669"/>
    <property type="project" value="TreeGrafter"/>
</dbReference>
<dbReference type="GO" id="GO:0008270">
    <property type="term" value="F:zinc ion binding"/>
    <property type="evidence" value="ECO:0007669"/>
    <property type="project" value="UniProtKB-KW"/>
</dbReference>
<evidence type="ECO:0000256" key="2">
    <source>
        <dbReference type="ARBA" id="ARBA00022771"/>
    </source>
</evidence>
<proteinExistence type="predicted"/>
<evidence type="ECO:0000256" key="6">
    <source>
        <dbReference type="SAM" id="MobiDB-lite"/>
    </source>
</evidence>
<dbReference type="GO" id="GO:0006325">
    <property type="term" value="P:chromatin organization"/>
    <property type="evidence" value="ECO:0007669"/>
    <property type="project" value="UniProtKB-KW"/>
</dbReference>
<keyword evidence="1" id="KW-0479">Metal-binding</keyword>
<evidence type="ECO:0000313" key="9">
    <source>
        <dbReference type="Proteomes" id="UP000799324"/>
    </source>
</evidence>
<dbReference type="PANTHER" id="PTHR46462:SF3">
    <property type="entry name" value="UPSET, ISOFORM A"/>
    <property type="match status" value="1"/>
</dbReference>
<name>A0A6A6TJ46_9PLEO</name>
<feature type="region of interest" description="Disordered" evidence="6">
    <location>
        <begin position="11"/>
        <end position="41"/>
    </location>
</feature>
<dbReference type="SUPFAM" id="SSF57903">
    <property type="entry name" value="FYVE/PHD zinc finger"/>
    <property type="match status" value="1"/>
</dbReference>
<keyword evidence="9" id="KW-1185">Reference proteome</keyword>
<dbReference type="PROSITE" id="PS50016">
    <property type="entry name" value="ZF_PHD_2"/>
    <property type="match status" value="1"/>
</dbReference>
<protein>
    <recommendedName>
        <fullName evidence="7">PHD-type domain-containing protein</fullName>
    </recommendedName>
</protein>
<keyword evidence="4" id="KW-0156">Chromatin regulator</keyword>
<dbReference type="InterPro" id="IPR013083">
    <property type="entry name" value="Znf_RING/FYVE/PHD"/>
</dbReference>
<feature type="region of interest" description="Disordered" evidence="6">
    <location>
        <begin position="142"/>
        <end position="167"/>
    </location>
</feature>